<name>A0A1G7H8Z6_CHIFI</name>
<feature type="domain" description="Glycosyl hydrolases family 39 N-terminal catalytic" evidence="5">
    <location>
        <begin position="261"/>
        <end position="529"/>
    </location>
</feature>
<dbReference type="AlphaFoldDB" id="A0A1G7H8Z6"/>
<dbReference type="InterPro" id="IPR017853">
    <property type="entry name" value="GH"/>
</dbReference>
<comment type="similarity">
    <text evidence="1">Belongs to the glycosyl hydrolase 39 family.</text>
</comment>
<evidence type="ECO:0000256" key="1">
    <source>
        <dbReference type="ARBA" id="ARBA00008875"/>
    </source>
</evidence>
<keyword evidence="2" id="KW-0378">Hydrolase</keyword>
<gene>
    <name evidence="6" type="ORF">SAMN04488121_101358</name>
</gene>
<dbReference type="InterPro" id="IPR000514">
    <property type="entry name" value="Glyco_hydro_39"/>
</dbReference>
<dbReference type="InterPro" id="IPR051923">
    <property type="entry name" value="Glycosyl_Hydrolase_39"/>
</dbReference>
<sequence length="549" mass="61201">MERRNFLKQAIITAAGSALIPGVVSGRSFWEEQQPLLIDTKIPGRTFSHFWSKCVGAGRAGEVFRPGSPWLEQLQFTKKHCGFEYCRFHGIFHDDMSVYQGGVYNWLRVDDLISRILKSGMKPFVELSFFPKEMAGGTSTAFWWKANVSPPADFSKWAQLVTNFTKHCVEKFGQSEVSTWYFEVWNEPNQKSMWDGSKSQYFAMYKATAQAIKAVSPALKVGGPATSNFVGDGRFDGEAEDKSKILSGSTEDLDSLPWKGVWIQDFLDYCKREQAPVDFISTHPYPTDFPYNNSKGRTRSADATLKDLQWLRAAVDKSGYPKAEIHLTEWGTSSSGRDAMHDALPPAAYIIKANVDSIGLADSLSYWSFTDCGEEGMGGQAFSGGFGLLNYQGIAKPSFHAYRMLHALGDELLYNKDGIVVTRHKSTQKLTTLVYNYPTALKTAPPFGAADVVDSTLKLGEPRNFTFKLMNANKDARFNVEILDRENGNALYAWKQAGNPDQLAGDQLKTMQLMAMAVKEEQVLSSNAGVLLISKILQPWDVMLIDETA</sequence>
<dbReference type="SUPFAM" id="SSF51011">
    <property type="entry name" value="Glycosyl hydrolase domain"/>
    <property type="match status" value="1"/>
</dbReference>
<feature type="domain" description="Glycosyl hydrolases family 39 N-terminal catalytic" evidence="5">
    <location>
        <begin position="38"/>
        <end position="227"/>
    </location>
</feature>
<organism evidence="6 7">
    <name type="scientific">Chitinophaga filiformis</name>
    <name type="common">Myxococcus filiformis</name>
    <name type="synonym">Flexibacter filiformis</name>
    <dbReference type="NCBI Taxonomy" id="104663"/>
    <lineage>
        <taxon>Bacteria</taxon>
        <taxon>Pseudomonadati</taxon>
        <taxon>Bacteroidota</taxon>
        <taxon>Chitinophagia</taxon>
        <taxon>Chitinophagales</taxon>
        <taxon>Chitinophagaceae</taxon>
        <taxon>Chitinophaga</taxon>
    </lineage>
</organism>
<evidence type="ECO:0000256" key="4">
    <source>
        <dbReference type="PIRSR" id="PIRSR600514-1"/>
    </source>
</evidence>
<accession>A0A1G7H8Z6</accession>
<dbReference type="STRING" id="104663.SAMN04488121_101358"/>
<dbReference type="RefSeq" id="WP_089828514.1">
    <property type="nucleotide sequence ID" value="NZ_FNBN01000001.1"/>
</dbReference>
<evidence type="ECO:0000259" key="5">
    <source>
        <dbReference type="Pfam" id="PF01229"/>
    </source>
</evidence>
<keyword evidence="3" id="KW-0326">Glycosidase</keyword>
<evidence type="ECO:0000313" key="7">
    <source>
        <dbReference type="Proteomes" id="UP000199045"/>
    </source>
</evidence>
<proteinExistence type="inferred from homology"/>
<evidence type="ECO:0000256" key="2">
    <source>
        <dbReference type="ARBA" id="ARBA00022801"/>
    </source>
</evidence>
<feature type="active site" description="Proton donor" evidence="4">
    <location>
        <position position="187"/>
    </location>
</feature>
<dbReference type="InterPro" id="IPR049165">
    <property type="entry name" value="GH39_as"/>
</dbReference>
<dbReference type="EMBL" id="FNBN01000001">
    <property type="protein sequence ID" value="SDE96754.1"/>
    <property type="molecule type" value="Genomic_DNA"/>
</dbReference>
<dbReference type="Gene3D" id="3.20.20.80">
    <property type="entry name" value="Glycosidases"/>
    <property type="match status" value="1"/>
</dbReference>
<evidence type="ECO:0000256" key="3">
    <source>
        <dbReference type="ARBA" id="ARBA00023295"/>
    </source>
</evidence>
<dbReference type="PROSITE" id="PS01027">
    <property type="entry name" value="GLYCOSYL_HYDROL_F39"/>
    <property type="match status" value="1"/>
</dbReference>
<dbReference type="Pfam" id="PF01229">
    <property type="entry name" value="Glyco_hydro_39"/>
    <property type="match status" value="2"/>
</dbReference>
<dbReference type="PRINTS" id="PR00745">
    <property type="entry name" value="GLHYDRLASE39"/>
</dbReference>
<protein>
    <submittedName>
        <fullName evidence="6">Xylan 1,4-beta-xylosidase</fullName>
    </submittedName>
</protein>
<dbReference type="PANTHER" id="PTHR12631:SF10">
    <property type="entry name" value="BETA-XYLOSIDASE-LIKE PROTEIN-RELATED"/>
    <property type="match status" value="1"/>
</dbReference>
<reference evidence="7" key="1">
    <citation type="submission" date="2016-10" db="EMBL/GenBank/DDBJ databases">
        <authorList>
            <person name="Varghese N."/>
            <person name="Submissions S."/>
        </authorList>
    </citation>
    <scope>NUCLEOTIDE SEQUENCE [LARGE SCALE GENOMIC DNA]</scope>
    <source>
        <strain evidence="7">DSM 527</strain>
    </source>
</reference>
<dbReference type="PANTHER" id="PTHR12631">
    <property type="entry name" value="ALPHA-L-IDURONIDASE"/>
    <property type="match status" value="1"/>
</dbReference>
<dbReference type="InterPro" id="IPR049166">
    <property type="entry name" value="GH39_cat"/>
</dbReference>
<dbReference type="GO" id="GO:0005975">
    <property type="term" value="P:carbohydrate metabolic process"/>
    <property type="evidence" value="ECO:0007669"/>
    <property type="project" value="InterPro"/>
</dbReference>
<dbReference type="SUPFAM" id="SSF51445">
    <property type="entry name" value="(Trans)glycosidases"/>
    <property type="match status" value="1"/>
</dbReference>
<dbReference type="Proteomes" id="UP000199045">
    <property type="component" value="Unassembled WGS sequence"/>
</dbReference>
<dbReference type="GO" id="GO:0004553">
    <property type="term" value="F:hydrolase activity, hydrolyzing O-glycosyl compounds"/>
    <property type="evidence" value="ECO:0007669"/>
    <property type="project" value="InterPro"/>
</dbReference>
<dbReference type="OrthoDB" id="9776971at2"/>
<evidence type="ECO:0000313" key="6">
    <source>
        <dbReference type="EMBL" id="SDE96754.1"/>
    </source>
</evidence>
<dbReference type="Gene3D" id="2.60.40.1500">
    <property type="entry name" value="Glycosyl hydrolase domain, family 39"/>
    <property type="match status" value="1"/>
</dbReference>